<dbReference type="SUPFAM" id="SSF48225">
    <property type="entry name" value="Seven-hairpin glycosidases"/>
    <property type="match status" value="1"/>
</dbReference>
<dbReference type="GO" id="GO:0005783">
    <property type="term" value="C:endoplasmic reticulum"/>
    <property type="evidence" value="ECO:0007669"/>
    <property type="project" value="TreeGrafter"/>
</dbReference>
<evidence type="ECO:0000256" key="8">
    <source>
        <dbReference type="ARBA" id="ARBA00023157"/>
    </source>
</evidence>
<dbReference type="InterPro" id="IPR012341">
    <property type="entry name" value="6hp_glycosidase-like_sf"/>
</dbReference>
<dbReference type="GO" id="GO:0036503">
    <property type="term" value="P:ERAD pathway"/>
    <property type="evidence" value="ECO:0007669"/>
    <property type="project" value="UniProtKB-ARBA"/>
</dbReference>
<comment type="catalytic activity">
    <reaction evidence="9">
        <text>N(4)-(alpha-D-Man-(1-&gt;2)-alpha-D-Man-(1-&gt;2)-alpha-D-Man-(1-&gt;3)-[alpha-D-Man-(1-&gt;3)-[alpha-D-Man-(1-&gt;2)-alpha-D-Man-(1-&gt;6)]-alpha-D-Man-(1-&gt;6)]-beta-D-Man-(1-&gt;4)-beta-D-GlcNAc-(1-&gt;4)-beta-D-GlcNAc)-L-asparaginyl-[protein] (N-glucan mannose isomer 8A1,2,3B1,3) + 3 H2O = N(4)-(alpha-D-Man-(1-&gt;3)-[alpha-D-Man-(1-&gt;3)-[alpha-D-Man-(1-&gt;6)]-alpha-D-Man-(1-&gt;6)]-beta-D-Man-(1-&gt;4)-beta-D-GlcNAc-(1-&gt;4)-beta-D-GlcNAc)-L-asparaginyl-[protein] (N-glucan mannose isomer 5A1,2) + 3 beta-D-mannose</text>
        <dbReference type="Rhea" id="RHEA:56028"/>
        <dbReference type="Rhea" id="RHEA-COMP:14358"/>
        <dbReference type="Rhea" id="RHEA-COMP:14367"/>
        <dbReference type="ChEBI" id="CHEBI:15377"/>
        <dbReference type="ChEBI" id="CHEBI:28563"/>
        <dbReference type="ChEBI" id="CHEBI:59087"/>
        <dbReference type="ChEBI" id="CHEBI:60628"/>
        <dbReference type="EC" id="3.2.1.113"/>
    </reaction>
</comment>
<dbReference type="GO" id="GO:0004571">
    <property type="term" value="F:mannosyl-oligosaccharide 1,2-alpha-mannosidase activity"/>
    <property type="evidence" value="ECO:0007669"/>
    <property type="project" value="UniProtKB-EC"/>
</dbReference>
<comment type="cofactor">
    <cofactor evidence="1">
        <name>Ca(2+)</name>
        <dbReference type="ChEBI" id="CHEBI:29108"/>
    </cofactor>
</comment>
<dbReference type="PANTHER" id="PTHR11742">
    <property type="entry name" value="MANNOSYL-OLIGOSACCHARIDE ALPHA-1,2-MANNOSIDASE-RELATED"/>
    <property type="match status" value="1"/>
</dbReference>
<dbReference type="Gene3D" id="1.50.10.10">
    <property type="match status" value="1"/>
</dbReference>
<dbReference type="GO" id="GO:0016020">
    <property type="term" value="C:membrane"/>
    <property type="evidence" value="ECO:0007669"/>
    <property type="project" value="InterPro"/>
</dbReference>
<keyword evidence="5" id="KW-0479">Metal-binding</keyword>
<evidence type="ECO:0000256" key="6">
    <source>
        <dbReference type="ARBA" id="ARBA00022801"/>
    </source>
</evidence>
<name>A0A6A4GTU4_9AGAR</name>
<dbReference type="EMBL" id="ML769723">
    <property type="protein sequence ID" value="KAE9388856.1"/>
    <property type="molecule type" value="Genomic_DNA"/>
</dbReference>
<keyword evidence="6" id="KW-0378">Hydrolase</keyword>
<evidence type="ECO:0000256" key="1">
    <source>
        <dbReference type="ARBA" id="ARBA00001913"/>
    </source>
</evidence>
<dbReference type="EC" id="3.2.1.113" evidence="4"/>
<dbReference type="InterPro" id="IPR050749">
    <property type="entry name" value="Glycosyl_Hydrolase_47"/>
</dbReference>
<evidence type="ECO:0000256" key="5">
    <source>
        <dbReference type="ARBA" id="ARBA00022723"/>
    </source>
</evidence>
<evidence type="ECO:0000256" key="7">
    <source>
        <dbReference type="ARBA" id="ARBA00022837"/>
    </source>
</evidence>
<keyword evidence="8" id="KW-1015">Disulfide bond</keyword>
<comment type="pathway">
    <text evidence="2">Protein modification; protein glycosylation.</text>
</comment>
<evidence type="ECO:0000256" key="10">
    <source>
        <dbReference type="ARBA" id="ARBA00048605"/>
    </source>
</evidence>
<dbReference type="OrthoDB" id="9345717at2759"/>
<evidence type="ECO:0000256" key="2">
    <source>
        <dbReference type="ARBA" id="ARBA00004922"/>
    </source>
</evidence>
<accession>A0A6A4GTU4</accession>
<dbReference type="GO" id="GO:0005509">
    <property type="term" value="F:calcium ion binding"/>
    <property type="evidence" value="ECO:0007669"/>
    <property type="project" value="InterPro"/>
</dbReference>
<sequence>MYQLETRWDPTNTILLARTANTSYCQVAWIETKLSFDQKGSVSTSETTIWVLGGLLSTYYLTSDQLFLICAVDLASNGFRHGFWPSTTICQLGKSKRNCRQIQHWQD</sequence>
<organism evidence="11 12">
    <name type="scientific">Gymnopus androsaceus JB14</name>
    <dbReference type="NCBI Taxonomy" id="1447944"/>
    <lineage>
        <taxon>Eukaryota</taxon>
        <taxon>Fungi</taxon>
        <taxon>Dikarya</taxon>
        <taxon>Basidiomycota</taxon>
        <taxon>Agaricomycotina</taxon>
        <taxon>Agaricomycetes</taxon>
        <taxon>Agaricomycetidae</taxon>
        <taxon>Agaricales</taxon>
        <taxon>Marasmiineae</taxon>
        <taxon>Omphalotaceae</taxon>
        <taxon>Gymnopus</taxon>
    </lineage>
</organism>
<evidence type="ECO:0000256" key="9">
    <source>
        <dbReference type="ARBA" id="ARBA00047669"/>
    </source>
</evidence>
<keyword evidence="7" id="KW-0106">Calcium</keyword>
<dbReference type="PANTHER" id="PTHR11742:SF55">
    <property type="entry name" value="ENDOPLASMIC RETICULUM MANNOSYL-OLIGOSACCHARIDE 1,2-ALPHA-MANNOSIDASE"/>
    <property type="match status" value="1"/>
</dbReference>
<dbReference type="InterPro" id="IPR001382">
    <property type="entry name" value="Glyco_hydro_47"/>
</dbReference>
<dbReference type="Proteomes" id="UP000799118">
    <property type="component" value="Unassembled WGS sequence"/>
</dbReference>
<dbReference type="GO" id="GO:0005975">
    <property type="term" value="P:carbohydrate metabolic process"/>
    <property type="evidence" value="ECO:0007669"/>
    <property type="project" value="InterPro"/>
</dbReference>
<reference evidence="11" key="1">
    <citation type="journal article" date="2019" name="Environ. Microbiol.">
        <title>Fungal ecological strategies reflected in gene transcription - a case study of two litter decomposers.</title>
        <authorList>
            <person name="Barbi F."/>
            <person name="Kohler A."/>
            <person name="Barry K."/>
            <person name="Baskaran P."/>
            <person name="Daum C."/>
            <person name="Fauchery L."/>
            <person name="Ihrmark K."/>
            <person name="Kuo A."/>
            <person name="LaButti K."/>
            <person name="Lipzen A."/>
            <person name="Morin E."/>
            <person name="Grigoriev I.V."/>
            <person name="Henrissat B."/>
            <person name="Lindahl B."/>
            <person name="Martin F."/>
        </authorList>
    </citation>
    <scope>NUCLEOTIDE SEQUENCE</scope>
    <source>
        <strain evidence="11">JB14</strain>
    </source>
</reference>
<dbReference type="InterPro" id="IPR036026">
    <property type="entry name" value="Seven-hairpin_glycosidases"/>
</dbReference>
<evidence type="ECO:0000256" key="4">
    <source>
        <dbReference type="ARBA" id="ARBA00012238"/>
    </source>
</evidence>
<keyword evidence="12" id="KW-1185">Reference proteome</keyword>
<protein>
    <recommendedName>
        <fullName evidence="4">mannosyl-oligosaccharide 1,2-alpha-mannosidase</fullName>
        <ecNumber evidence="4">3.2.1.113</ecNumber>
    </recommendedName>
</protein>
<dbReference type="AlphaFoldDB" id="A0A6A4GTU4"/>
<evidence type="ECO:0000256" key="3">
    <source>
        <dbReference type="ARBA" id="ARBA00007658"/>
    </source>
</evidence>
<gene>
    <name evidence="11" type="ORF">BT96DRAFT_1072403</name>
</gene>
<evidence type="ECO:0000313" key="12">
    <source>
        <dbReference type="Proteomes" id="UP000799118"/>
    </source>
</evidence>
<comment type="catalytic activity">
    <reaction evidence="10">
        <text>N(4)-(alpha-D-Man-(1-&gt;2)-alpha-D-Man-(1-&gt;2)-alpha-D-Man-(1-&gt;3)-[alpha-D-Man-(1-&gt;2)-alpha-D-Man-(1-&gt;3)-[alpha-D-Man-(1-&gt;2)-alpha-D-Man-(1-&gt;6)]-alpha-D-Man-(1-&gt;6)]-beta-D-Man-(1-&gt;4)-beta-D-GlcNAc-(1-&gt;4)-beta-D-GlcNAc)-L-asparaginyl-[protein] (N-glucan mannose isomer 9A1,2,3B1,2,3) + 4 H2O = N(4)-(alpha-D-Man-(1-&gt;3)-[alpha-D-Man-(1-&gt;3)-[alpha-D-Man-(1-&gt;6)]-alpha-D-Man-(1-&gt;6)]-beta-D-Man-(1-&gt;4)-beta-D-GlcNAc-(1-&gt;4)-beta-D-GlcNAc)-L-asparaginyl-[protein] (N-glucan mannose isomer 5A1,2) + 4 beta-D-mannose</text>
        <dbReference type="Rhea" id="RHEA:56008"/>
        <dbReference type="Rhea" id="RHEA-COMP:14356"/>
        <dbReference type="Rhea" id="RHEA-COMP:14367"/>
        <dbReference type="ChEBI" id="CHEBI:15377"/>
        <dbReference type="ChEBI" id="CHEBI:28563"/>
        <dbReference type="ChEBI" id="CHEBI:59087"/>
        <dbReference type="ChEBI" id="CHEBI:139493"/>
        <dbReference type="EC" id="3.2.1.113"/>
    </reaction>
</comment>
<dbReference type="Pfam" id="PF01532">
    <property type="entry name" value="Glyco_hydro_47"/>
    <property type="match status" value="1"/>
</dbReference>
<comment type="similarity">
    <text evidence="3">Belongs to the glycosyl hydrolase 47 family.</text>
</comment>
<evidence type="ECO:0000313" key="11">
    <source>
        <dbReference type="EMBL" id="KAE9388856.1"/>
    </source>
</evidence>
<proteinExistence type="inferred from homology"/>